<dbReference type="Proteomes" id="UP001610334">
    <property type="component" value="Unassembled WGS sequence"/>
</dbReference>
<gene>
    <name evidence="3" type="ORF">BJX63DRAFT_284904</name>
</gene>
<keyword evidence="2" id="KW-1133">Transmembrane helix</keyword>
<feature type="transmembrane region" description="Helical" evidence="2">
    <location>
        <begin position="300"/>
        <end position="320"/>
    </location>
</feature>
<feature type="transmembrane region" description="Helical" evidence="2">
    <location>
        <begin position="131"/>
        <end position="152"/>
    </location>
</feature>
<reference evidence="3 4" key="1">
    <citation type="submission" date="2024-07" db="EMBL/GenBank/DDBJ databases">
        <title>Section-level genome sequencing and comparative genomics of Aspergillus sections Usti and Cavernicolus.</title>
        <authorList>
            <consortium name="Lawrence Berkeley National Laboratory"/>
            <person name="Nybo J.L."/>
            <person name="Vesth T.C."/>
            <person name="Theobald S."/>
            <person name="Frisvad J.C."/>
            <person name="Larsen T.O."/>
            <person name="Kjaerboelling I."/>
            <person name="Rothschild-Mancinelli K."/>
            <person name="Lyhne E.K."/>
            <person name="Kogle M.E."/>
            <person name="Barry K."/>
            <person name="Clum A."/>
            <person name="Na H."/>
            <person name="Ledsgaard L."/>
            <person name="Lin J."/>
            <person name="Lipzen A."/>
            <person name="Kuo A."/>
            <person name="Riley R."/>
            <person name="Mondo S."/>
            <person name="Labutti K."/>
            <person name="Haridas S."/>
            <person name="Pangalinan J."/>
            <person name="Salamov A.A."/>
            <person name="Simmons B.A."/>
            <person name="Magnuson J.K."/>
            <person name="Chen J."/>
            <person name="Drula E."/>
            <person name="Henrissat B."/>
            <person name="Wiebenga A."/>
            <person name="Lubbers R.J."/>
            <person name="Gomes A.C."/>
            <person name="Makela M.R."/>
            <person name="Stajich J."/>
            <person name="Grigoriev I.V."/>
            <person name="Mortensen U.H."/>
            <person name="De Vries R.P."/>
            <person name="Baker S.E."/>
            <person name="Andersen M.R."/>
        </authorList>
    </citation>
    <scope>NUCLEOTIDE SEQUENCE [LARGE SCALE GENOMIC DNA]</scope>
    <source>
        <strain evidence="3 4">CBS 588.65</strain>
    </source>
</reference>
<keyword evidence="4" id="KW-1185">Reference proteome</keyword>
<evidence type="ECO:0000256" key="2">
    <source>
        <dbReference type="SAM" id="Phobius"/>
    </source>
</evidence>
<evidence type="ECO:0008006" key="5">
    <source>
        <dbReference type="Google" id="ProtNLM"/>
    </source>
</evidence>
<feature type="region of interest" description="Disordered" evidence="1">
    <location>
        <begin position="1"/>
        <end position="30"/>
    </location>
</feature>
<protein>
    <recommendedName>
        <fullName evidence="5">Transmembrane protein</fullName>
    </recommendedName>
</protein>
<name>A0ABR4HZ70_9EURO</name>
<feature type="compositionally biased region" description="Low complexity" evidence="1">
    <location>
        <begin position="83"/>
        <end position="97"/>
    </location>
</feature>
<keyword evidence="2" id="KW-0812">Transmembrane</keyword>
<feature type="transmembrane region" description="Helical" evidence="2">
    <location>
        <begin position="262"/>
        <end position="280"/>
    </location>
</feature>
<evidence type="ECO:0000256" key="1">
    <source>
        <dbReference type="SAM" id="MobiDB-lite"/>
    </source>
</evidence>
<dbReference type="EMBL" id="JBFXLT010000006">
    <property type="protein sequence ID" value="KAL2820791.1"/>
    <property type="molecule type" value="Genomic_DNA"/>
</dbReference>
<evidence type="ECO:0000313" key="3">
    <source>
        <dbReference type="EMBL" id="KAL2820791.1"/>
    </source>
</evidence>
<organism evidence="3 4">
    <name type="scientific">Aspergillus granulosus</name>
    <dbReference type="NCBI Taxonomy" id="176169"/>
    <lineage>
        <taxon>Eukaryota</taxon>
        <taxon>Fungi</taxon>
        <taxon>Dikarya</taxon>
        <taxon>Ascomycota</taxon>
        <taxon>Pezizomycotina</taxon>
        <taxon>Eurotiomycetes</taxon>
        <taxon>Eurotiomycetidae</taxon>
        <taxon>Eurotiales</taxon>
        <taxon>Aspergillaceae</taxon>
        <taxon>Aspergillus</taxon>
        <taxon>Aspergillus subgen. Nidulantes</taxon>
    </lineage>
</organism>
<evidence type="ECO:0000313" key="4">
    <source>
        <dbReference type="Proteomes" id="UP001610334"/>
    </source>
</evidence>
<sequence>MPPGPLDVAAPFLSGHRNRTSPLEGETNQKGKEFQAAHTMGVAIRQGNDDSSGIRLALFRPPSLTNLTTPPRSLEEDGGTSFPSSADAGTGPGATAADLPKLLPPFHSSVACIHLFPPPSPIPAALTSTGIFPMFLSFFNFLFFFSLPPFLFQDKTRDNPRRNRAQTSPERRINPLDLRPAQTLSAVNGHSNPALFPDGTKPHRPWPFERSFSHDGESLLFAGPTDDVLTSSSIIVYTLGFFHLVSINFTACLFFSSSQLIFTNLVFDLFQTFFFFFISILNSGSMDLVFYAELFLKLRFLFVAGLFIINFYFSCALCLFKWAITGCTPYLQRWMVNVKDFWVNLAFPYSFSFYMYDMTA</sequence>
<feature type="region of interest" description="Disordered" evidence="1">
    <location>
        <begin position="62"/>
        <end position="97"/>
    </location>
</feature>
<accession>A0ABR4HZ70</accession>
<feature type="transmembrane region" description="Helical" evidence="2">
    <location>
        <begin position="341"/>
        <end position="356"/>
    </location>
</feature>
<proteinExistence type="predicted"/>
<keyword evidence="2" id="KW-0472">Membrane</keyword>
<comment type="caution">
    <text evidence="3">The sequence shown here is derived from an EMBL/GenBank/DDBJ whole genome shotgun (WGS) entry which is preliminary data.</text>
</comment>
<feature type="transmembrane region" description="Helical" evidence="2">
    <location>
        <begin position="234"/>
        <end position="255"/>
    </location>
</feature>